<name>A0ABP6T3D2_9ACTN</name>
<dbReference type="InterPro" id="IPR020904">
    <property type="entry name" value="Sc_DH/Rdtase_CS"/>
</dbReference>
<evidence type="ECO:0000313" key="3">
    <source>
        <dbReference type="EMBL" id="GAA3391314.1"/>
    </source>
</evidence>
<protein>
    <submittedName>
        <fullName evidence="3">SDR family NAD(P)-dependent oxidoreductase</fullName>
    </submittedName>
</protein>
<evidence type="ECO:0000256" key="2">
    <source>
        <dbReference type="ARBA" id="ARBA00023002"/>
    </source>
</evidence>
<accession>A0ABP6T3D2</accession>
<dbReference type="PRINTS" id="PR00081">
    <property type="entry name" value="GDHRDH"/>
</dbReference>
<comment type="caution">
    <text evidence="3">The sequence shown here is derived from an EMBL/GenBank/DDBJ whole genome shotgun (WGS) entry which is preliminary data.</text>
</comment>
<dbReference type="EMBL" id="BAAAYN010000031">
    <property type="protein sequence ID" value="GAA3391314.1"/>
    <property type="molecule type" value="Genomic_DNA"/>
</dbReference>
<sequence length="270" mass="28852">MTTTPSGNPFAVVTGASSGIGYELARQFAAHGFDLLLAAEDEDIAVAAIDLRRDAHHTVEAVQVDLGTAAGVEQLYQAIEATGRPVDAIALNAGRGAGGDFVRQTDLRDELEIIDVNVRSTVHLAKRVLPDMVRRNEGRVLFTSSIASTMPGTYQAVYNASKSFVQSFAEALQAELNDTGVTITSLMPGPTDTKFFERADMLDTRVGASDSKDDPADVAKQGFEALMKDEPRVVAASLSTKAQEAAAKVMPDRLKAEMHRRMAEPGSAEN</sequence>
<dbReference type="Proteomes" id="UP001501676">
    <property type="component" value="Unassembled WGS sequence"/>
</dbReference>
<keyword evidence="2" id="KW-0560">Oxidoreductase</keyword>
<dbReference type="Pfam" id="PF00106">
    <property type="entry name" value="adh_short"/>
    <property type="match status" value="1"/>
</dbReference>
<dbReference type="RefSeq" id="WP_345730515.1">
    <property type="nucleotide sequence ID" value="NZ_BAAAYN010000031.1"/>
</dbReference>
<dbReference type="Gene3D" id="3.40.50.720">
    <property type="entry name" value="NAD(P)-binding Rossmann-like Domain"/>
    <property type="match status" value="1"/>
</dbReference>
<dbReference type="InterPro" id="IPR036291">
    <property type="entry name" value="NAD(P)-bd_dom_sf"/>
</dbReference>
<keyword evidence="4" id="KW-1185">Reference proteome</keyword>
<evidence type="ECO:0000256" key="1">
    <source>
        <dbReference type="ARBA" id="ARBA00006484"/>
    </source>
</evidence>
<dbReference type="PIRSF" id="PIRSF000126">
    <property type="entry name" value="11-beta-HSD1"/>
    <property type="match status" value="1"/>
</dbReference>
<dbReference type="PANTHER" id="PTHR44196">
    <property type="entry name" value="DEHYDROGENASE/REDUCTASE SDR FAMILY MEMBER 7B"/>
    <property type="match status" value="1"/>
</dbReference>
<proteinExistence type="inferred from homology"/>
<dbReference type="CDD" id="cd05233">
    <property type="entry name" value="SDR_c"/>
    <property type="match status" value="1"/>
</dbReference>
<dbReference type="SUPFAM" id="SSF51735">
    <property type="entry name" value="NAD(P)-binding Rossmann-fold domains"/>
    <property type="match status" value="1"/>
</dbReference>
<dbReference type="InterPro" id="IPR002347">
    <property type="entry name" value="SDR_fam"/>
</dbReference>
<reference evidence="4" key="1">
    <citation type="journal article" date="2019" name="Int. J. Syst. Evol. Microbiol.">
        <title>The Global Catalogue of Microorganisms (GCM) 10K type strain sequencing project: providing services to taxonomists for standard genome sequencing and annotation.</title>
        <authorList>
            <consortium name="The Broad Institute Genomics Platform"/>
            <consortium name="The Broad Institute Genome Sequencing Center for Infectious Disease"/>
            <person name="Wu L."/>
            <person name="Ma J."/>
        </authorList>
    </citation>
    <scope>NUCLEOTIDE SEQUENCE [LARGE SCALE GENOMIC DNA]</scope>
    <source>
        <strain evidence="4">JCM 9458</strain>
    </source>
</reference>
<dbReference type="PANTHER" id="PTHR44196:SF2">
    <property type="entry name" value="SHORT-CHAIN DEHYDROGENASE-RELATED"/>
    <property type="match status" value="1"/>
</dbReference>
<comment type="similarity">
    <text evidence="1">Belongs to the short-chain dehydrogenases/reductases (SDR) family.</text>
</comment>
<gene>
    <name evidence="3" type="ORF">GCM10020369_48770</name>
</gene>
<organism evidence="3 4">
    <name type="scientific">Cryptosporangium minutisporangium</name>
    <dbReference type="NCBI Taxonomy" id="113569"/>
    <lineage>
        <taxon>Bacteria</taxon>
        <taxon>Bacillati</taxon>
        <taxon>Actinomycetota</taxon>
        <taxon>Actinomycetes</taxon>
        <taxon>Cryptosporangiales</taxon>
        <taxon>Cryptosporangiaceae</taxon>
        <taxon>Cryptosporangium</taxon>
    </lineage>
</organism>
<evidence type="ECO:0000313" key="4">
    <source>
        <dbReference type="Proteomes" id="UP001501676"/>
    </source>
</evidence>
<dbReference type="PROSITE" id="PS00061">
    <property type="entry name" value="ADH_SHORT"/>
    <property type="match status" value="1"/>
</dbReference>